<dbReference type="STRING" id="1305737.GCA_000526355_03571"/>
<dbReference type="SUPFAM" id="SSF82185">
    <property type="entry name" value="Histone H3 K4-specific methyltransferase SET7/9 N-terminal domain"/>
    <property type="match status" value="3"/>
</dbReference>
<dbReference type="Gene3D" id="3.90.930.1">
    <property type="match status" value="1"/>
</dbReference>
<dbReference type="Pfam" id="PF07661">
    <property type="entry name" value="MORN_2"/>
    <property type="match status" value="4"/>
</dbReference>
<proteinExistence type="predicted"/>
<dbReference type="AlphaFoldDB" id="A0A0P8AJX9"/>
<dbReference type="Gene3D" id="2.20.110.10">
    <property type="entry name" value="Histone H3 K4-specific methyltransferase SET7/9 N-terminal domain"/>
    <property type="match status" value="2"/>
</dbReference>
<reference evidence="1 2" key="1">
    <citation type="submission" date="2015-09" db="EMBL/GenBank/DDBJ databases">
        <title>Identification and resolution of microdiversity through metagenomic sequencing of parallel consortia.</title>
        <authorList>
            <person name="Nelson W.C."/>
            <person name="Romine M.F."/>
            <person name="Lindemann S.R."/>
        </authorList>
    </citation>
    <scope>NUCLEOTIDE SEQUENCE [LARGE SCALE GENOMIC DNA]</scope>
    <source>
        <strain evidence="1">HL-49</strain>
    </source>
</reference>
<sequence length="438" mass="49632">MIILTFLIFSILSPIQDLDTGYYYFGTTNYLGSGLVGPEGKEGEWKVYEKLNPEPDAKPSLKSANKNILLTEFDSKPKYSVSFQNDEPNGPFKEFFEDGQIKTMSNYQDGKMHGEHIVYFENGDISTLGFFEDGEKIGDWKEFFPDGQLSKSYSYKLGSLDGLVESYYPDGEIKWFFMNQEGELNGDYAYFNPDGSFLEKGSYRSGALDGEFIQYYPDHSIKIQGEFLAGKQHGLWKSYDENGNLVFEGQFENGLANGSLTESLDLVPQYVRRGSVLAGEKEGEWLVLNSDGEVVQKEYYQGGKLMTLSDFQIGDQVLPGNKVKNGKGKRVFFDESGNKVAEGRIQSGFRNGVWYHYYPGTNQIMSSGKYIRTEKVGLWTFYTIEGDFLEEKDFGVLNSRAGRSLPQNSIGNSFNSSIMDQTSRMNSQVYWSQFGIFR</sequence>
<dbReference type="eggNOG" id="COG2849">
    <property type="taxonomic scope" value="Bacteria"/>
</dbReference>
<gene>
    <name evidence="1" type="ORF">HLUCCX10_04175</name>
</gene>
<dbReference type="EMBL" id="LJXT01000017">
    <property type="protein sequence ID" value="KPQ18984.1"/>
    <property type="molecule type" value="Genomic_DNA"/>
</dbReference>
<dbReference type="Proteomes" id="UP000050421">
    <property type="component" value="Unassembled WGS sequence"/>
</dbReference>
<comment type="caution">
    <text evidence="1">The sequence shown here is derived from an EMBL/GenBank/DDBJ whole genome shotgun (WGS) entry which is preliminary data.</text>
</comment>
<protein>
    <submittedName>
        <fullName evidence="1">Uncharacterized protein</fullName>
    </submittedName>
</protein>
<dbReference type="PANTHER" id="PTHR33706:SF1">
    <property type="entry name" value="TPR REPEAT PROTEIN"/>
    <property type="match status" value="1"/>
</dbReference>
<name>A0A0P8AJX9_9BACT</name>
<accession>A0A0P8AJX9</accession>
<evidence type="ECO:0000313" key="2">
    <source>
        <dbReference type="Proteomes" id="UP000050421"/>
    </source>
</evidence>
<dbReference type="OrthoDB" id="819081at2"/>
<dbReference type="PANTHER" id="PTHR33706">
    <property type="entry name" value="MORN VARIANT REPEAT PROTEIN"/>
    <property type="match status" value="1"/>
</dbReference>
<dbReference type="InterPro" id="IPR011652">
    <property type="entry name" value="MORN_2"/>
</dbReference>
<dbReference type="PATRIC" id="fig|1305737.6.peg.1483"/>
<evidence type="ECO:0000313" key="1">
    <source>
        <dbReference type="EMBL" id="KPQ18984.1"/>
    </source>
</evidence>
<organism evidence="1 2">
    <name type="scientific">Algoriphagus marincola HL-49</name>
    <dbReference type="NCBI Taxonomy" id="1305737"/>
    <lineage>
        <taxon>Bacteria</taxon>
        <taxon>Pseudomonadati</taxon>
        <taxon>Bacteroidota</taxon>
        <taxon>Cytophagia</taxon>
        <taxon>Cytophagales</taxon>
        <taxon>Cyclobacteriaceae</taxon>
        <taxon>Algoriphagus</taxon>
    </lineage>
</organism>